<name>A0A498HYY8_MALDO</name>
<protein>
    <submittedName>
        <fullName evidence="2">Uncharacterized protein</fullName>
    </submittedName>
</protein>
<comment type="caution">
    <text evidence="2">The sequence shown here is derived from an EMBL/GenBank/DDBJ whole genome shotgun (WGS) entry which is preliminary data.</text>
</comment>
<reference evidence="2 3" key="1">
    <citation type="submission" date="2018-10" db="EMBL/GenBank/DDBJ databases">
        <title>A high-quality apple genome assembly.</title>
        <authorList>
            <person name="Hu J."/>
        </authorList>
    </citation>
    <scope>NUCLEOTIDE SEQUENCE [LARGE SCALE GENOMIC DNA]</scope>
    <source>
        <strain evidence="3">cv. HFTH1</strain>
        <tissue evidence="2">Young leaf</tissue>
    </source>
</reference>
<dbReference type="EMBL" id="RDQH01000341">
    <property type="protein sequence ID" value="RXH74371.1"/>
    <property type="molecule type" value="Genomic_DNA"/>
</dbReference>
<feature type="region of interest" description="Disordered" evidence="1">
    <location>
        <begin position="45"/>
        <end position="69"/>
    </location>
</feature>
<organism evidence="2 3">
    <name type="scientific">Malus domestica</name>
    <name type="common">Apple</name>
    <name type="synonym">Pyrus malus</name>
    <dbReference type="NCBI Taxonomy" id="3750"/>
    <lineage>
        <taxon>Eukaryota</taxon>
        <taxon>Viridiplantae</taxon>
        <taxon>Streptophyta</taxon>
        <taxon>Embryophyta</taxon>
        <taxon>Tracheophyta</taxon>
        <taxon>Spermatophyta</taxon>
        <taxon>Magnoliopsida</taxon>
        <taxon>eudicotyledons</taxon>
        <taxon>Gunneridae</taxon>
        <taxon>Pentapetalae</taxon>
        <taxon>rosids</taxon>
        <taxon>fabids</taxon>
        <taxon>Rosales</taxon>
        <taxon>Rosaceae</taxon>
        <taxon>Amygdaloideae</taxon>
        <taxon>Maleae</taxon>
        <taxon>Malus</taxon>
    </lineage>
</organism>
<evidence type="ECO:0000313" key="2">
    <source>
        <dbReference type="EMBL" id="RXH74371.1"/>
    </source>
</evidence>
<evidence type="ECO:0000256" key="1">
    <source>
        <dbReference type="SAM" id="MobiDB-lite"/>
    </source>
</evidence>
<accession>A0A498HYY8</accession>
<evidence type="ECO:0000313" key="3">
    <source>
        <dbReference type="Proteomes" id="UP000290289"/>
    </source>
</evidence>
<gene>
    <name evidence="2" type="ORF">DVH24_029092</name>
</gene>
<dbReference type="Proteomes" id="UP000290289">
    <property type="component" value="Chromosome 15"/>
</dbReference>
<keyword evidence="3" id="KW-1185">Reference proteome</keyword>
<feature type="compositionally biased region" description="Acidic residues" evidence="1">
    <location>
        <begin position="51"/>
        <end position="69"/>
    </location>
</feature>
<proteinExistence type="predicted"/>
<sequence>MGGADEEERIEMVCAIVVLGPGCFGISSRRRERWVMSLRRRRQKMRRMGGADEDERIEMGDVVEEEKTE</sequence>
<dbReference type="AlphaFoldDB" id="A0A498HYY8"/>